<proteinExistence type="predicted"/>
<gene>
    <name evidence="4" type="primary">LOC113214986</name>
</gene>
<feature type="region of interest" description="Disordered" evidence="1">
    <location>
        <begin position="284"/>
        <end position="316"/>
    </location>
</feature>
<sequence>MFSPDNVYFQSLVAVFCIIVLLLLRILSMDNTSRKRFRLGYNMMTRQGRRSPDDKEEMMMDAALKDAGMFEENMSIEDKRTCYNVLEMSKDESSFRLSTSGQPSPSQASPDHELRDSFSKLSTTKNVESADIFDDVECGQVADSNTASTSIPRNVDEVVVEERSRPRPSLSLKSTSERNMGRGRAKPIKYKYPSLPINAPGQKSTSSSNCTSGSHQDAESSIRPPDQSLNLESNLKNVSANQPLSSPQATSTEEIENMLLESPKQSASVDDNLLKEEEIKQEIKQEEELDVESLSPDERGVTVKNEKPSSPASVEDVGEDYIKEPPKTVQVGKRPCQVSPLENLLRPLPSCSISLFLKDLEQFKGDKTLWMKHAKEACRTARYAFIDNLLKENPHWGQPVSDTGYNNQTLFKQQAPSYSKLFSDRSTDQQVSNRPERQSKTQAISKISESTTQWAEPEYHSLRRLKQRDLKEDHSGNRPQRRKPETFIDDDDCVEYPSGSSGEIWPVERTEQKKKTGDSDSEASPDSPNISHGLHDPYEFPGDDNWNTATSKNKNKNNKKGGKQNQGDIEVECKQPARIGTQTPAQRGRHSKTSRVQKGAISRPSEHATPGNNARNRGASADQSEDTNSKNNNRWLTSNHNENSSDIPTQKFYPPKVSQPRNPPSMLRKNSRESKSPEDFLGSPSSSGALYGRHQDGQSEEAAVERRECPICFKNFPATEIEAHSSGCNDWQGGAQGEKLLDENQSKGGSDKIAKVTGKGELSSSDGENQSACDQCNLLINEKLLANHTKECKGNLSAPPSGLKRGNSPERDDGPAKKSTRLVL</sequence>
<evidence type="ECO:0000256" key="1">
    <source>
        <dbReference type="SAM" id="MobiDB-lite"/>
    </source>
</evidence>
<feature type="compositionally biased region" description="Basic and acidic residues" evidence="1">
    <location>
        <begin position="457"/>
        <end position="486"/>
    </location>
</feature>
<dbReference type="KEGG" id="foc:113214986"/>
<feature type="region of interest" description="Disordered" evidence="1">
    <location>
        <begin position="422"/>
        <end position="704"/>
    </location>
</feature>
<dbReference type="OrthoDB" id="10661027at2759"/>
<keyword evidence="2" id="KW-0812">Transmembrane</keyword>
<feature type="compositionally biased region" description="Basic and acidic residues" evidence="1">
    <location>
        <begin position="739"/>
        <end position="754"/>
    </location>
</feature>
<dbReference type="AlphaFoldDB" id="A0A6J1T9R7"/>
<feature type="compositionally biased region" description="Basic and acidic residues" evidence="1">
    <location>
        <begin position="296"/>
        <end position="307"/>
    </location>
</feature>
<feature type="compositionally biased region" description="Basic and acidic residues" evidence="1">
    <location>
        <begin position="506"/>
        <end position="518"/>
    </location>
</feature>
<dbReference type="Proteomes" id="UP000504606">
    <property type="component" value="Unplaced"/>
</dbReference>
<feature type="compositionally biased region" description="Basic and acidic residues" evidence="1">
    <location>
        <begin position="154"/>
        <end position="165"/>
    </location>
</feature>
<accession>A0A6J1T9R7</accession>
<dbReference type="RefSeq" id="XP_026290309.2">
    <property type="nucleotide sequence ID" value="XM_026434524.2"/>
</dbReference>
<feature type="compositionally biased region" description="Low complexity" evidence="1">
    <location>
        <begin position="204"/>
        <end position="214"/>
    </location>
</feature>
<feature type="region of interest" description="Disordered" evidence="1">
    <location>
        <begin position="144"/>
        <end position="229"/>
    </location>
</feature>
<feature type="region of interest" description="Disordered" evidence="1">
    <location>
        <begin position="94"/>
        <end position="114"/>
    </location>
</feature>
<protein>
    <submittedName>
        <fullName evidence="4">Formin-J isoform X1</fullName>
    </submittedName>
</protein>
<feature type="compositionally biased region" description="Polar residues" evidence="1">
    <location>
        <begin position="629"/>
        <end position="648"/>
    </location>
</feature>
<feature type="compositionally biased region" description="Basic and acidic residues" evidence="1">
    <location>
        <begin position="693"/>
        <end position="704"/>
    </location>
</feature>
<keyword evidence="2" id="KW-0472">Membrane</keyword>
<feature type="compositionally biased region" description="Polar residues" evidence="1">
    <location>
        <begin position="440"/>
        <end position="454"/>
    </location>
</feature>
<feature type="compositionally biased region" description="Basic residues" evidence="1">
    <location>
        <begin position="553"/>
        <end position="562"/>
    </location>
</feature>
<feature type="compositionally biased region" description="Polar residues" evidence="1">
    <location>
        <begin position="95"/>
        <end position="109"/>
    </location>
</feature>
<keyword evidence="3" id="KW-1185">Reference proteome</keyword>
<dbReference type="GeneID" id="113214986"/>
<organism evidence="3 4">
    <name type="scientific">Frankliniella occidentalis</name>
    <name type="common">Western flower thrips</name>
    <name type="synonym">Euthrips occidentalis</name>
    <dbReference type="NCBI Taxonomy" id="133901"/>
    <lineage>
        <taxon>Eukaryota</taxon>
        <taxon>Metazoa</taxon>
        <taxon>Ecdysozoa</taxon>
        <taxon>Arthropoda</taxon>
        <taxon>Hexapoda</taxon>
        <taxon>Insecta</taxon>
        <taxon>Pterygota</taxon>
        <taxon>Neoptera</taxon>
        <taxon>Paraneoptera</taxon>
        <taxon>Thysanoptera</taxon>
        <taxon>Terebrantia</taxon>
        <taxon>Thripoidea</taxon>
        <taxon>Thripidae</taxon>
        <taxon>Frankliniella</taxon>
    </lineage>
</organism>
<name>A0A6J1T9R7_FRAOC</name>
<keyword evidence="2" id="KW-1133">Transmembrane helix</keyword>
<evidence type="ECO:0000313" key="3">
    <source>
        <dbReference type="Proteomes" id="UP000504606"/>
    </source>
</evidence>
<feature type="compositionally biased region" description="Basic and acidic residues" evidence="1">
    <location>
        <begin position="807"/>
        <end position="816"/>
    </location>
</feature>
<reference evidence="4" key="1">
    <citation type="submission" date="2025-08" db="UniProtKB">
        <authorList>
            <consortium name="RefSeq"/>
        </authorList>
    </citation>
    <scope>IDENTIFICATION</scope>
    <source>
        <tissue evidence="4">Whole organism</tissue>
    </source>
</reference>
<evidence type="ECO:0000313" key="4">
    <source>
        <dbReference type="RefSeq" id="XP_026290309.2"/>
    </source>
</evidence>
<feature type="transmembrane region" description="Helical" evidence="2">
    <location>
        <begin position="6"/>
        <end position="27"/>
    </location>
</feature>
<feature type="region of interest" description="Disordered" evidence="1">
    <location>
        <begin position="724"/>
        <end position="770"/>
    </location>
</feature>
<evidence type="ECO:0000256" key="2">
    <source>
        <dbReference type="SAM" id="Phobius"/>
    </source>
</evidence>
<feature type="region of interest" description="Disordered" evidence="1">
    <location>
        <begin position="792"/>
        <end position="824"/>
    </location>
</feature>